<keyword evidence="4" id="KW-0808">Transferase</keyword>
<sequence>MKVQTAPAVLWLQLAPDGHYRLLQRDAGRSLLGRLPAHGRLDEALREAGLPALCVERLLDLMRAGSSNAWPIRLPDATGRAVELLLSTSPPVRPPGPPEAPADAAPDAAPDDGSVQALVTLTPLAAIEHRGELADTDTEIATGADADADRRPVRLRLDAQARLLQIDGPWAAVVGLAPEACIGRPLADALAPQAVGTWQGLLARARAGTLDALDRRQPMPLRPQPGSLRWIEFSALHWHAGDGPSAGGWEACFSEITTNVRQQQLQHIRERALDLTGAGVVVIDAMSPRHPMVLVNRSFCRLTGYDESAILGRSLRFFTGIPNGQEGAATLDQALREGRAAGAVVASHRRDGTPYWAQFTLTPFHDPDNGLLTHVVAVLADVTESRELIARLSQQSAMLHAVHHDNPNGLIAFDEQGGVCLQNAAVKTLTGLYLVGLTRRKCFEALAALADEGAPDLETGLERHGWLQWPVRQPRERVIELRRIQQDSRSAAMLLVLRDVTAETQLHQMQREFLATAAHEMRTPMTSIRGFAGLLLTEAVAPDVQRELIGRIHHQSLRLSQLLNDLLDVSRIEAQGQGGPLVLQDLALESEVQDVLRTLATPEAADRLQLRPAPRPLVVRSHRAKLTQILLNLVSNALKYSRDRVTVTLTFDPAEGCAHIAVRDQGVGLSQAMMSRLFTKFYRVDPDGATQGTGLGLYIARTLAEQLGGRIEVCSELGVGSTFTLTLPLAGPG</sequence>
<proteinExistence type="predicted"/>
<dbReference type="SUPFAM" id="SSF55874">
    <property type="entry name" value="ATPase domain of HSP90 chaperone/DNA topoisomerase II/histidine kinase"/>
    <property type="match status" value="1"/>
</dbReference>
<dbReference type="InterPro" id="IPR000700">
    <property type="entry name" value="PAS-assoc_C"/>
</dbReference>
<evidence type="ECO:0000256" key="2">
    <source>
        <dbReference type="ARBA" id="ARBA00012438"/>
    </source>
</evidence>
<dbReference type="InterPro" id="IPR036890">
    <property type="entry name" value="HATPase_C_sf"/>
</dbReference>
<dbReference type="PANTHER" id="PTHR43047">
    <property type="entry name" value="TWO-COMPONENT HISTIDINE PROTEIN KINASE"/>
    <property type="match status" value="1"/>
</dbReference>
<dbReference type="Pfam" id="PF00512">
    <property type="entry name" value="HisKA"/>
    <property type="match status" value="1"/>
</dbReference>
<dbReference type="SMART" id="SM00091">
    <property type="entry name" value="PAS"/>
    <property type="match status" value="3"/>
</dbReference>
<dbReference type="CDD" id="cd00082">
    <property type="entry name" value="HisKA"/>
    <property type="match status" value="1"/>
</dbReference>
<dbReference type="EMBL" id="JBBUTF010000027">
    <property type="protein sequence ID" value="MEK8028632.1"/>
    <property type="molecule type" value="Genomic_DNA"/>
</dbReference>
<feature type="domain" description="Histidine kinase" evidence="7">
    <location>
        <begin position="516"/>
        <end position="731"/>
    </location>
</feature>
<dbReference type="Gene3D" id="3.30.450.20">
    <property type="entry name" value="PAS domain"/>
    <property type="match status" value="1"/>
</dbReference>
<feature type="compositionally biased region" description="Low complexity" evidence="6">
    <location>
        <begin position="101"/>
        <end position="112"/>
    </location>
</feature>
<feature type="domain" description="PAS" evidence="8">
    <location>
        <begin position="270"/>
        <end position="338"/>
    </location>
</feature>
<gene>
    <name evidence="10" type="ORF">AACH11_21950</name>
</gene>
<dbReference type="InterPro" id="IPR035965">
    <property type="entry name" value="PAS-like_dom_sf"/>
</dbReference>
<dbReference type="CDD" id="cd00130">
    <property type="entry name" value="PAS"/>
    <property type="match status" value="1"/>
</dbReference>
<dbReference type="InterPro" id="IPR004358">
    <property type="entry name" value="Sig_transdc_His_kin-like_C"/>
</dbReference>
<keyword evidence="3" id="KW-0597">Phosphoprotein</keyword>
<dbReference type="PROSITE" id="PS50112">
    <property type="entry name" value="PAS"/>
    <property type="match status" value="1"/>
</dbReference>
<dbReference type="InterPro" id="IPR003594">
    <property type="entry name" value="HATPase_dom"/>
</dbReference>
<dbReference type="InterPro" id="IPR000014">
    <property type="entry name" value="PAS"/>
</dbReference>
<accession>A0ABU9BFB2</accession>
<dbReference type="InterPro" id="IPR001610">
    <property type="entry name" value="PAC"/>
</dbReference>
<dbReference type="RefSeq" id="WP_341376418.1">
    <property type="nucleotide sequence ID" value="NZ_JBBUTF010000027.1"/>
</dbReference>
<dbReference type="CDD" id="cd00075">
    <property type="entry name" value="HATPase"/>
    <property type="match status" value="1"/>
</dbReference>
<dbReference type="PROSITE" id="PS50113">
    <property type="entry name" value="PAC"/>
    <property type="match status" value="1"/>
</dbReference>
<feature type="region of interest" description="Disordered" evidence="6">
    <location>
        <begin position="88"/>
        <end position="112"/>
    </location>
</feature>
<dbReference type="SUPFAM" id="SSF47384">
    <property type="entry name" value="Homodimeric domain of signal transducing histidine kinase"/>
    <property type="match status" value="1"/>
</dbReference>
<dbReference type="EC" id="2.7.13.3" evidence="2"/>
<protein>
    <recommendedName>
        <fullName evidence="2">histidine kinase</fullName>
        <ecNumber evidence="2">2.7.13.3</ecNumber>
    </recommendedName>
</protein>
<feature type="compositionally biased region" description="Pro residues" evidence="6">
    <location>
        <begin position="91"/>
        <end position="100"/>
    </location>
</feature>
<evidence type="ECO:0000256" key="5">
    <source>
        <dbReference type="ARBA" id="ARBA00022777"/>
    </source>
</evidence>
<evidence type="ECO:0000313" key="11">
    <source>
        <dbReference type="Proteomes" id="UP001368500"/>
    </source>
</evidence>
<dbReference type="GO" id="GO:0005524">
    <property type="term" value="F:ATP binding"/>
    <property type="evidence" value="ECO:0007669"/>
    <property type="project" value="UniProtKB-KW"/>
</dbReference>
<dbReference type="PRINTS" id="PR00344">
    <property type="entry name" value="BCTRLSENSOR"/>
</dbReference>
<evidence type="ECO:0000313" key="10">
    <source>
        <dbReference type="EMBL" id="MEK8028632.1"/>
    </source>
</evidence>
<dbReference type="SMART" id="SM00387">
    <property type="entry name" value="HATPase_c"/>
    <property type="match status" value="1"/>
</dbReference>
<evidence type="ECO:0000256" key="4">
    <source>
        <dbReference type="ARBA" id="ARBA00022679"/>
    </source>
</evidence>
<dbReference type="Proteomes" id="UP001368500">
    <property type="component" value="Unassembled WGS sequence"/>
</dbReference>
<dbReference type="PROSITE" id="PS50109">
    <property type="entry name" value="HIS_KIN"/>
    <property type="match status" value="1"/>
</dbReference>
<evidence type="ECO:0000259" key="9">
    <source>
        <dbReference type="PROSITE" id="PS50113"/>
    </source>
</evidence>
<evidence type="ECO:0000259" key="8">
    <source>
        <dbReference type="PROSITE" id="PS50112"/>
    </source>
</evidence>
<dbReference type="InterPro" id="IPR036097">
    <property type="entry name" value="HisK_dim/P_sf"/>
</dbReference>
<dbReference type="Gene3D" id="3.30.565.10">
    <property type="entry name" value="Histidine kinase-like ATPase, C-terminal domain"/>
    <property type="match status" value="1"/>
</dbReference>
<reference evidence="10 11" key="1">
    <citation type="submission" date="2024-04" db="EMBL/GenBank/DDBJ databases">
        <title>Novel species of the genus Ideonella isolated from streams.</title>
        <authorList>
            <person name="Lu H."/>
        </authorList>
    </citation>
    <scope>NUCLEOTIDE SEQUENCE [LARGE SCALE GENOMIC DNA]</scope>
    <source>
        <strain evidence="10 11">BYS139W</strain>
    </source>
</reference>
<dbReference type="InterPro" id="IPR005467">
    <property type="entry name" value="His_kinase_dom"/>
</dbReference>
<evidence type="ECO:0000256" key="1">
    <source>
        <dbReference type="ARBA" id="ARBA00000085"/>
    </source>
</evidence>
<dbReference type="SMART" id="SM00388">
    <property type="entry name" value="HisKA"/>
    <property type="match status" value="1"/>
</dbReference>
<keyword evidence="10" id="KW-0547">Nucleotide-binding</keyword>
<evidence type="ECO:0000259" key="7">
    <source>
        <dbReference type="PROSITE" id="PS50109"/>
    </source>
</evidence>
<dbReference type="NCBIfam" id="TIGR00229">
    <property type="entry name" value="sensory_box"/>
    <property type="match status" value="1"/>
</dbReference>
<dbReference type="SUPFAM" id="SSF55785">
    <property type="entry name" value="PYP-like sensor domain (PAS domain)"/>
    <property type="match status" value="2"/>
</dbReference>
<dbReference type="Gene3D" id="1.10.287.130">
    <property type="match status" value="1"/>
</dbReference>
<dbReference type="PANTHER" id="PTHR43047:SF72">
    <property type="entry name" value="OSMOSENSING HISTIDINE PROTEIN KINASE SLN1"/>
    <property type="match status" value="1"/>
</dbReference>
<dbReference type="InterPro" id="IPR003661">
    <property type="entry name" value="HisK_dim/P_dom"/>
</dbReference>
<keyword evidence="11" id="KW-1185">Reference proteome</keyword>
<keyword evidence="5" id="KW-0418">Kinase</keyword>
<comment type="caution">
    <text evidence="10">The sequence shown here is derived from an EMBL/GenBank/DDBJ whole genome shotgun (WGS) entry which is preliminary data.</text>
</comment>
<dbReference type="Pfam" id="PF13426">
    <property type="entry name" value="PAS_9"/>
    <property type="match status" value="1"/>
</dbReference>
<dbReference type="SMART" id="SM00086">
    <property type="entry name" value="PAC"/>
    <property type="match status" value="1"/>
</dbReference>
<dbReference type="Pfam" id="PF02518">
    <property type="entry name" value="HATPase_c"/>
    <property type="match status" value="1"/>
</dbReference>
<organism evidence="10 11">
    <name type="scientific">Pseudaquabacterium rugosum</name>
    <dbReference type="NCBI Taxonomy" id="2984194"/>
    <lineage>
        <taxon>Bacteria</taxon>
        <taxon>Pseudomonadati</taxon>
        <taxon>Pseudomonadota</taxon>
        <taxon>Betaproteobacteria</taxon>
        <taxon>Burkholderiales</taxon>
        <taxon>Sphaerotilaceae</taxon>
        <taxon>Pseudaquabacterium</taxon>
    </lineage>
</organism>
<evidence type="ECO:0000256" key="6">
    <source>
        <dbReference type="SAM" id="MobiDB-lite"/>
    </source>
</evidence>
<comment type="catalytic activity">
    <reaction evidence="1">
        <text>ATP + protein L-histidine = ADP + protein N-phospho-L-histidine.</text>
        <dbReference type="EC" id="2.7.13.3"/>
    </reaction>
</comment>
<keyword evidence="10" id="KW-0067">ATP-binding</keyword>
<name>A0ABU9BFB2_9BURK</name>
<feature type="domain" description="PAC" evidence="9">
    <location>
        <begin position="339"/>
        <end position="394"/>
    </location>
</feature>
<evidence type="ECO:0000256" key="3">
    <source>
        <dbReference type="ARBA" id="ARBA00022553"/>
    </source>
</evidence>